<keyword evidence="2" id="KW-1185">Reference proteome</keyword>
<proteinExistence type="predicted"/>
<protein>
    <submittedName>
        <fullName evidence="1">Uncharacterized protein</fullName>
    </submittedName>
</protein>
<dbReference type="AlphaFoldDB" id="A0A5P8P2T3"/>
<evidence type="ECO:0000313" key="2">
    <source>
        <dbReference type="Proteomes" id="UP000326944"/>
    </source>
</evidence>
<gene>
    <name evidence="1" type="ORF">FJR48_09895</name>
</gene>
<name>A0A5P8P2T3_9BACT</name>
<sequence>MKILKNKILTVLLLIFAFFVVHDYFIQEHQIAKHGIIHAEHDISDGDAQSHMHEAIHSIWSTNCEDNIVIQEKLLDLKPSNLFFSITSNISLVPQRPPSV</sequence>
<reference evidence="1 2" key="1">
    <citation type="submission" date="2019-09" db="EMBL/GenBank/DDBJ databases">
        <title>Sulfurimonas gotlandica sp. nov., a chemoautotrophic and psychrotolerant epsilonproteobacterium isolated from a pelagic redoxcline, and an emended description of the genus Sulfurimonas.</title>
        <authorList>
            <person name="Wang S."/>
            <person name="Jiang L."/>
            <person name="Shao S."/>
        </authorList>
    </citation>
    <scope>NUCLEOTIDE SEQUENCE [LARGE SCALE GENOMIC DNA]</scope>
    <source>
        <strain evidence="1 2">GYSZ_1</strain>
    </source>
</reference>
<organism evidence="1 2">
    <name type="scientific">Sulfurimonas lithotrophica</name>
    <dbReference type="NCBI Taxonomy" id="2590022"/>
    <lineage>
        <taxon>Bacteria</taxon>
        <taxon>Pseudomonadati</taxon>
        <taxon>Campylobacterota</taxon>
        <taxon>Epsilonproteobacteria</taxon>
        <taxon>Campylobacterales</taxon>
        <taxon>Sulfurimonadaceae</taxon>
        <taxon>Sulfurimonas</taxon>
    </lineage>
</organism>
<evidence type="ECO:0000313" key="1">
    <source>
        <dbReference type="EMBL" id="QFR50019.1"/>
    </source>
</evidence>
<dbReference type="Proteomes" id="UP000326944">
    <property type="component" value="Chromosome"/>
</dbReference>
<dbReference type="OrthoDB" id="5334991at2"/>
<accession>A0A5P8P2T3</accession>
<dbReference type="EMBL" id="CP043617">
    <property type="protein sequence ID" value="QFR50019.1"/>
    <property type="molecule type" value="Genomic_DNA"/>
</dbReference>
<dbReference type="KEGG" id="sulg:FJR48_09895"/>
<dbReference type="RefSeq" id="WP_152307967.1">
    <property type="nucleotide sequence ID" value="NZ_CP043617.1"/>
</dbReference>